<dbReference type="Proteomes" id="UP000596660">
    <property type="component" value="Unplaced"/>
</dbReference>
<protein>
    <submittedName>
        <fullName evidence="1">Uncharacterized protein</fullName>
    </submittedName>
</protein>
<sequence length="177" mass="19742">MALSTFTFKLTPPLPLRRSKPLPNPRMFSLLSTPCPTLCLPPPSRNFLRHRRFLPVNAAAASVNGIPVATNPENQGVEENIDLGERIRKIFKTLLAIFPGGKWRDGDLGLPIVEANIADEREKSKVIEAAEESLEKTKMMMEDSAKTAAEMVGEAVHKTADIMKETFSHHHHHQDEL</sequence>
<dbReference type="PANTHER" id="PTHR35463:SF10">
    <property type="entry name" value="TRANSMEMBRANE PROTEIN"/>
    <property type="match status" value="1"/>
</dbReference>
<keyword evidence="2" id="KW-1185">Reference proteome</keyword>
<evidence type="ECO:0000313" key="1">
    <source>
        <dbReference type="EnsemblPlants" id="AUR62001347-RA:cds"/>
    </source>
</evidence>
<accession>A0A803KQP1</accession>
<organism evidence="1 2">
    <name type="scientific">Chenopodium quinoa</name>
    <name type="common">Quinoa</name>
    <dbReference type="NCBI Taxonomy" id="63459"/>
    <lineage>
        <taxon>Eukaryota</taxon>
        <taxon>Viridiplantae</taxon>
        <taxon>Streptophyta</taxon>
        <taxon>Embryophyta</taxon>
        <taxon>Tracheophyta</taxon>
        <taxon>Spermatophyta</taxon>
        <taxon>Magnoliopsida</taxon>
        <taxon>eudicotyledons</taxon>
        <taxon>Gunneridae</taxon>
        <taxon>Pentapetalae</taxon>
        <taxon>Caryophyllales</taxon>
        <taxon>Chenopodiaceae</taxon>
        <taxon>Chenopodioideae</taxon>
        <taxon>Atripliceae</taxon>
        <taxon>Chenopodium</taxon>
    </lineage>
</organism>
<dbReference type="PANTHER" id="PTHR35463">
    <property type="entry name" value="TRANSMEMBRANE PROTEIN"/>
    <property type="match status" value="1"/>
</dbReference>
<reference evidence="1" key="2">
    <citation type="submission" date="2021-03" db="UniProtKB">
        <authorList>
            <consortium name="EnsemblPlants"/>
        </authorList>
    </citation>
    <scope>IDENTIFICATION</scope>
</reference>
<dbReference type="EnsemblPlants" id="AUR62001347-RA">
    <property type="protein sequence ID" value="AUR62001347-RA:cds"/>
    <property type="gene ID" value="AUR62001347"/>
</dbReference>
<evidence type="ECO:0000313" key="2">
    <source>
        <dbReference type="Proteomes" id="UP000596660"/>
    </source>
</evidence>
<dbReference type="Gramene" id="AUR62001347-RA">
    <property type="protein sequence ID" value="AUR62001347-RA:cds"/>
    <property type="gene ID" value="AUR62001347"/>
</dbReference>
<proteinExistence type="predicted"/>
<reference evidence="1" key="1">
    <citation type="journal article" date="2017" name="Nature">
        <title>The genome of Chenopodium quinoa.</title>
        <authorList>
            <person name="Jarvis D.E."/>
            <person name="Ho Y.S."/>
            <person name="Lightfoot D.J."/>
            <person name="Schmoeckel S.M."/>
            <person name="Li B."/>
            <person name="Borm T.J.A."/>
            <person name="Ohyanagi H."/>
            <person name="Mineta K."/>
            <person name="Michell C.T."/>
            <person name="Saber N."/>
            <person name="Kharbatia N.M."/>
            <person name="Rupper R.R."/>
            <person name="Sharp A.R."/>
            <person name="Dally N."/>
            <person name="Boughton B.A."/>
            <person name="Woo Y.H."/>
            <person name="Gao G."/>
            <person name="Schijlen E.G.W.M."/>
            <person name="Guo X."/>
            <person name="Momin A.A."/>
            <person name="Negrao S."/>
            <person name="Al-Babili S."/>
            <person name="Gehring C."/>
            <person name="Roessner U."/>
            <person name="Jung C."/>
            <person name="Murphy K."/>
            <person name="Arold S.T."/>
            <person name="Gojobori T."/>
            <person name="van der Linden C.G."/>
            <person name="van Loo E.N."/>
            <person name="Jellen E.N."/>
            <person name="Maughan P.J."/>
            <person name="Tester M."/>
        </authorList>
    </citation>
    <scope>NUCLEOTIDE SEQUENCE [LARGE SCALE GENOMIC DNA]</scope>
    <source>
        <strain evidence="1">cv. PI 614886</strain>
    </source>
</reference>
<dbReference type="AlphaFoldDB" id="A0A803KQP1"/>
<name>A0A803KQP1_CHEQI</name>